<dbReference type="EMBL" id="VTPC01000570">
    <property type="protein sequence ID" value="KAF2905289.1"/>
    <property type="molecule type" value="Genomic_DNA"/>
</dbReference>
<reference evidence="1" key="1">
    <citation type="submission" date="2019-08" db="EMBL/GenBank/DDBJ databases">
        <title>The genome of the North American firefly Photinus pyralis.</title>
        <authorList>
            <consortium name="Photinus pyralis genome working group"/>
            <person name="Fallon T.R."/>
            <person name="Sander Lower S.E."/>
            <person name="Weng J.-K."/>
        </authorList>
    </citation>
    <scope>NUCLEOTIDE SEQUENCE</scope>
    <source>
        <strain evidence="1">TRF0915ILg1</strain>
        <tissue evidence="1">Whole body</tissue>
    </source>
</reference>
<sequence>MKQIAHPRVTGTSIVAFERKPKKTPRLSSYLRRSLTSQISKSSGLIEKDRQVTVAAKESKMIVKKIWRIIRKEPNSANNASVLLINREVDLDYVIQACNRGNIVLKILGK</sequence>
<proteinExistence type="predicted"/>
<evidence type="ECO:0000313" key="2">
    <source>
        <dbReference type="Proteomes" id="UP000801492"/>
    </source>
</evidence>
<dbReference type="AlphaFoldDB" id="A0A8K0DGD4"/>
<comment type="caution">
    <text evidence="1">The sequence shown here is derived from an EMBL/GenBank/DDBJ whole genome shotgun (WGS) entry which is preliminary data.</text>
</comment>
<gene>
    <name evidence="1" type="ORF">ILUMI_00883</name>
</gene>
<accession>A0A8K0DGD4</accession>
<organism evidence="1 2">
    <name type="scientific">Ignelater luminosus</name>
    <name type="common">Cucubano</name>
    <name type="synonym">Pyrophorus luminosus</name>
    <dbReference type="NCBI Taxonomy" id="2038154"/>
    <lineage>
        <taxon>Eukaryota</taxon>
        <taxon>Metazoa</taxon>
        <taxon>Ecdysozoa</taxon>
        <taxon>Arthropoda</taxon>
        <taxon>Hexapoda</taxon>
        <taxon>Insecta</taxon>
        <taxon>Pterygota</taxon>
        <taxon>Neoptera</taxon>
        <taxon>Endopterygota</taxon>
        <taxon>Coleoptera</taxon>
        <taxon>Polyphaga</taxon>
        <taxon>Elateriformia</taxon>
        <taxon>Elateroidea</taxon>
        <taxon>Elateridae</taxon>
        <taxon>Agrypninae</taxon>
        <taxon>Pyrophorini</taxon>
        <taxon>Ignelater</taxon>
    </lineage>
</organism>
<name>A0A8K0DGD4_IGNLU</name>
<evidence type="ECO:0000313" key="1">
    <source>
        <dbReference type="EMBL" id="KAF2905289.1"/>
    </source>
</evidence>
<protein>
    <submittedName>
        <fullName evidence="1">Uncharacterized protein</fullName>
    </submittedName>
</protein>
<keyword evidence="2" id="KW-1185">Reference proteome</keyword>
<dbReference type="Proteomes" id="UP000801492">
    <property type="component" value="Unassembled WGS sequence"/>
</dbReference>